<dbReference type="RefSeq" id="WP_272425226.1">
    <property type="nucleotide sequence ID" value="NZ_JAGTJJ010000040.1"/>
</dbReference>
<dbReference type="InterPro" id="IPR002403">
    <property type="entry name" value="Cyt_P450_E_grp-IV"/>
</dbReference>
<keyword evidence="5 6" id="KW-0349">Heme</keyword>
<dbReference type="GO" id="GO:0004497">
    <property type="term" value="F:monooxygenase activity"/>
    <property type="evidence" value="ECO:0007669"/>
    <property type="project" value="UniProtKB-KW"/>
</dbReference>
<dbReference type="GO" id="GO:0020037">
    <property type="term" value="F:heme binding"/>
    <property type="evidence" value="ECO:0007669"/>
    <property type="project" value="InterPro"/>
</dbReference>
<dbReference type="InterPro" id="IPR036396">
    <property type="entry name" value="Cyt_P450_sf"/>
</dbReference>
<dbReference type="AlphaFoldDB" id="A0A9X3XEJ0"/>
<keyword evidence="4 5" id="KW-0408">Iron</keyword>
<comment type="caution">
    <text evidence="7">The sequence shown here is derived from an EMBL/GenBank/DDBJ whole genome shotgun (WGS) entry which is preliminary data.</text>
</comment>
<dbReference type="GO" id="GO:0016705">
    <property type="term" value="F:oxidoreductase activity, acting on paired donors, with incorporation or reduction of molecular oxygen"/>
    <property type="evidence" value="ECO:0007669"/>
    <property type="project" value="InterPro"/>
</dbReference>
<organism evidence="7 8">
    <name type="scientific">Polyangium jinanense</name>
    <dbReference type="NCBI Taxonomy" id="2829994"/>
    <lineage>
        <taxon>Bacteria</taxon>
        <taxon>Pseudomonadati</taxon>
        <taxon>Myxococcota</taxon>
        <taxon>Polyangia</taxon>
        <taxon>Polyangiales</taxon>
        <taxon>Polyangiaceae</taxon>
        <taxon>Polyangium</taxon>
    </lineage>
</organism>
<dbReference type="PRINTS" id="PR00465">
    <property type="entry name" value="EP450IV"/>
</dbReference>
<name>A0A9X3XEJ0_9BACT</name>
<evidence type="ECO:0000256" key="4">
    <source>
        <dbReference type="ARBA" id="ARBA00023004"/>
    </source>
</evidence>
<dbReference type="Proteomes" id="UP001151081">
    <property type="component" value="Unassembled WGS sequence"/>
</dbReference>
<dbReference type="EMBL" id="JAGTJJ010000040">
    <property type="protein sequence ID" value="MDC3986551.1"/>
    <property type="molecule type" value="Genomic_DNA"/>
</dbReference>
<dbReference type="CDD" id="cd11053">
    <property type="entry name" value="CYP110-like"/>
    <property type="match status" value="1"/>
</dbReference>
<reference evidence="7 8" key="1">
    <citation type="submission" date="2021-04" db="EMBL/GenBank/DDBJ databases">
        <title>Genome analysis of Polyangium sp.</title>
        <authorList>
            <person name="Li Y."/>
            <person name="Wang J."/>
        </authorList>
    </citation>
    <scope>NUCLEOTIDE SEQUENCE [LARGE SCALE GENOMIC DNA]</scope>
    <source>
        <strain evidence="7 8">SDU14</strain>
    </source>
</reference>
<evidence type="ECO:0000256" key="6">
    <source>
        <dbReference type="RuleBase" id="RU000461"/>
    </source>
</evidence>
<evidence type="ECO:0000313" key="8">
    <source>
        <dbReference type="Proteomes" id="UP001151081"/>
    </source>
</evidence>
<evidence type="ECO:0000313" key="7">
    <source>
        <dbReference type="EMBL" id="MDC3986551.1"/>
    </source>
</evidence>
<dbReference type="Gene3D" id="1.10.630.10">
    <property type="entry name" value="Cytochrome P450"/>
    <property type="match status" value="1"/>
</dbReference>
<keyword evidence="6" id="KW-0560">Oxidoreductase</keyword>
<proteinExistence type="inferred from homology"/>
<protein>
    <submittedName>
        <fullName evidence="7">Cytochrome P450</fullName>
    </submittedName>
</protein>
<comment type="cofactor">
    <cofactor evidence="1 5">
        <name>heme</name>
        <dbReference type="ChEBI" id="CHEBI:30413"/>
    </cofactor>
</comment>
<dbReference type="Pfam" id="PF00067">
    <property type="entry name" value="p450"/>
    <property type="match status" value="1"/>
</dbReference>
<evidence type="ECO:0000256" key="5">
    <source>
        <dbReference type="PIRSR" id="PIRSR602403-1"/>
    </source>
</evidence>
<dbReference type="SUPFAM" id="SSF48264">
    <property type="entry name" value="Cytochrome P450"/>
    <property type="match status" value="1"/>
</dbReference>
<keyword evidence="8" id="KW-1185">Reference proteome</keyword>
<dbReference type="InterPro" id="IPR050121">
    <property type="entry name" value="Cytochrome_P450_monoxygenase"/>
</dbReference>
<evidence type="ECO:0000256" key="1">
    <source>
        <dbReference type="ARBA" id="ARBA00001971"/>
    </source>
</evidence>
<dbReference type="PANTHER" id="PTHR24305:SF166">
    <property type="entry name" value="CYTOCHROME P450 12A4, MITOCHONDRIAL-RELATED"/>
    <property type="match status" value="1"/>
</dbReference>
<dbReference type="GO" id="GO:0005506">
    <property type="term" value="F:iron ion binding"/>
    <property type="evidence" value="ECO:0007669"/>
    <property type="project" value="InterPro"/>
</dbReference>
<dbReference type="PROSITE" id="PS00086">
    <property type="entry name" value="CYTOCHROME_P450"/>
    <property type="match status" value="1"/>
</dbReference>
<feature type="binding site" description="axial binding residue" evidence="5">
    <location>
        <position position="386"/>
    </location>
    <ligand>
        <name>heme</name>
        <dbReference type="ChEBI" id="CHEBI:30413"/>
    </ligand>
    <ligandPart>
        <name>Fe</name>
        <dbReference type="ChEBI" id="CHEBI:18248"/>
    </ligandPart>
</feature>
<dbReference type="InterPro" id="IPR001128">
    <property type="entry name" value="Cyt_P450"/>
</dbReference>
<comment type="similarity">
    <text evidence="2 6">Belongs to the cytochrome P450 family.</text>
</comment>
<evidence type="ECO:0000256" key="2">
    <source>
        <dbReference type="ARBA" id="ARBA00010617"/>
    </source>
</evidence>
<gene>
    <name evidence="7" type="ORF">KEG57_39110</name>
</gene>
<dbReference type="PRINTS" id="PR00385">
    <property type="entry name" value="P450"/>
</dbReference>
<sequence>MHTLPPGPEHLGLIDTLRSSFGAPAPVIRRLAAQHGDPFRVGTFNGPITFIGNPAAIRAIYTADPETFEPFAVEVTEPIFGRTSVVVSTGPRHRRDRKLLAPPFAPAAAKSYATVVAEVAREEASRWMPCQPFSMLEAMQSIALDVVIRVVFGVKGEARIRDVRAAVLDLIHAMNPLVLIMPAIRRPFGGFGPWARMLRATAALDALLSEEIRALRASREDRSDVLGLMLKARYEGGEGLSDQEILDQLRALLFAGHETTAVTLAWAFSWLHREPDTLARALAEMDALGPEAPAEKFLGLPYLEAVCLETLRIVPPVVSVGRVPRKPFALLDYTIPPGEPLVPSPLLVHGREDLYPEPARFRPTRFLERDFSPFEFIPFGGGSRRCLGATLAMVEMKVVLAVLLREYHLRLASAAPIEHVHRGITMGPRGQVPMIMEGRRVERRPSAGDACLGRGSAVT</sequence>
<keyword evidence="3 5" id="KW-0479">Metal-binding</keyword>
<keyword evidence="6" id="KW-0503">Monooxygenase</keyword>
<accession>A0A9X3XEJ0</accession>
<dbReference type="PANTHER" id="PTHR24305">
    <property type="entry name" value="CYTOCHROME P450"/>
    <property type="match status" value="1"/>
</dbReference>
<evidence type="ECO:0000256" key="3">
    <source>
        <dbReference type="ARBA" id="ARBA00022723"/>
    </source>
</evidence>
<dbReference type="InterPro" id="IPR017972">
    <property type="entry name" value="Cyt_P450_CS"/>
</dbReference>